<evidence type="ECO:0000313" key="5">
    <source>
        <dbReference type="Proteomes" id="UP001280121"/>
    </source>
</evidence>
<name>A0AAD9TJI5_9ROSI</name>
<dbReference type="Pfam" id="PF00560">
    <property type="entry name" value="LRR_1"/>
    <property type="match status" value="2"/>
</dbReference>
<comment type="subcellular location">
    <subcellularLocation>
        <location evidence="1">Membrane</location>
        <topology evidence="1">Single-pass type I membrane protein</topology>
    </subcellularLocation>
</comment>
<evidence type="ECO:0000256" key="1">
    <source>
        <dbReference type="ARBA" id="ARBA00004479"/>
    </source>
</evidence>
<proteinExistence type="predicted"/>
<dbReference type="Gene3D" id="3.80.10.10">
    <property type="entry name" value="Ribonuclease Inhibitor"/>
    <property type="match status" value="1"/>
</dbReference>
<dbReference type="InterPro" id="IPR032675">
    <property type="entry name" value="LRR_dom_sf"/>
</dbReference>
<keyword evidence="5" id="KW-1185">Reference proteome</keyword>
<dbReference type="PANTHER" id="PTHR48053">
    <property type="entry name" value="LEUCINE RICH REPEAT FAMILY PROTEIN, EXPRESSED"/>
    <property type="match status" value="1"/>
</dbReference>
<dbReference type="Proteomes" id="UP001280121">
    <property type="component" value="Unassembled WGS sequence"/>
</dbReference>
<protein>
    <recommendedName>
        <fullName evidence="6">Leucine-rich repeat protein</fullName>
    </recommendedName>
</protein>
<evidence type="ECO:0000313" key="4">
    <source>
        <dbReference type="EMBL" id="KAK2636758.1"/>
    </source>
</evidence>
<evidence type="ECO:0000256" key="3">
    <source>
        <dbReference type="ARBA" id="ARBA00023170"/>
    </source>
</evidence>
<dbReference type="EMBL" id="JANJYI010000009">
    <property type="protein sequence ID" value="KAK2636758.1"/>
    <property type="molecule type" value="Genomic_DNA"/>
</dbReference>
<organism evidence="4 5">
    <name type="scientific">Dipteronia dyeriana</name>
    <dbReference type="NCBI Taxonomy" id="168575"/>
    <lineage>
        <taxon>Eukaryota</taxon>
        <taxon>Viridiplantae</taxon>
        <taxon>Streptophyta</taxon>
        <taxon>Embryophyta</taxon>
        <taxon>Tracheophyta</taxon>
        <taxon>Spermatophyta</taxon>
        <taxon>Magnoliopsida</taxon>
        <taxon>eudicotyledons</taxon>
        <taxon>Gunneridae</taxon>
        <taxon>Pentapetalae</taxon>
        <taxon>rosids</taxon>
        <taxon>malvids</taxon>
        <taxon>Sapindales</taxon>
        <taxon>Sapindaceae</taxon>
        <taxon>Hippocastanoideae</taxon>
        <taxon>Acereae</taxon>
        <taxon>Dipteronia</taxon>
    </lineage>
</organism>
<dbReference type="InterPro" id="IPR051716">
    <property type="entry name" value="Plant_RL_S/T_kinase"/>
</dbReference>
<evidence type="ECO:0008006" key="6">
    <source>
        <dbReference type="Google" id="ProtNLM"/>
    </source>
</evidence>
<comment type="caution">
    <text evidence="4">The sequence shown here is derived from an EMBL/GenBank/DDBJ whole genome shotgun (WGS) entry which is preliminary data.</text>
</comment>
<dbReference type="GO" id="GO:0016020">
    <property type="term" value="C:membrane"/>
    <property type="evidence" value="ECO:0007669"/>
    <property type="project" value="UniProtKB-SubCell"/>
</dbReference>
<keyword evidence="2" id="KW-0732">Signal</keyword>
<gene>
    <name evidence="4" type="ORF">Ddye_031550</name>
</gene>
<dbReference type="SUPFAM" id="SSF52058">
    <property type="entry name" value="L domain-like"/>
    <property type="match status" value="1"/>
</dbReference>
<evidence type="ECO:0000256" key="2">
    <source>
        <dbReference type="ARBA" id="ARBA00022729"/>
    </source>
</evidence>
<dbReference type="InterPro" id="IPR001611">
    <property type="entry name" value="Leu-rich_rpt"/>
</dbReference>
<accession>A0AAD9TJI5</accession>
<dbReference type="AlphaFoldDB" id="A0AAD9TJI5"/>
<keyword evidence="3" id="KW-0675">Receptor</keyword>
<reference evidence="4" key="1">
    <citation type="journal article" date="2023" name="Plant J.">
        <title>Genome sequences and population genomics provide insights into the demographic history, inbreeding, and mutation load of two 'living fossil' tree species of Dipteronia.</title>
        <authorList>
            <person name="Feng Y."/>
            <person name="Comes H.P."/>
            <person name="Chen J."/>
            <person name="Zhu S."/>
            <person name="Lu R."/>
            <person name="Zhang X."/>
            <person name="Li P."/>
            <person name="Qiu J."/>
            <person name="Olsen K.M."/>
            <person name="Qiu Y."/>
        </authorList>
    </citation>
    <scope>NUCLEOTIDE SEQUENCE</scope>
    <source>
        <strain evidence="4">KIB01</strain>
    </source>
</reference>
<dbReference type="PANTHER" id="PTHR48053:SF126">
    <property type="entry name" value="MDIS1-INTERACTING RECEPTOR LIKE KINASE 2-LIKE ISOFORM X1"/>
    <property type="match status" value="1"/>
</dbReference>
<sequence length="218" mass="24673">MDMIQSWPIMKQVMQEEYLPNDYFEDFCYVEDTFEDISYEVEFVEVIKDEPLILEVEDYNPTIDIDCTLDVAEAKLEAKSISIDKVFKGDNLFENPHNFNWGSISGFPWVNLPNLWYLDLSSNKLGGNFHDSLGYLGNLEFILLSDNSIVGSLPTFIGNLSLLGVLELSLNMINRIIPESLGKPANLIAISLKNNAISGPIPLNFGHEITEMVWLDLS</sequence>